<organism evidence="4 5">
    <name type="scientific">Anatilimnocola aggregata</name>
    <dbReference type="NCBI Taxonomy" id="2528021"/>
    <lineage>
        <taxon>Bacteria</taxon>
        <taxon>Pseudomonadati</taxon>
        <taxon>Planctomycetota</taxon>
        <taxon>Planctomycetia</taxon>
        <taxon>Pirellulales</taxon>
        <taxon>Pirellulaceae</taxon>
        <taxon>Anatilimnocola</taxon>
    </lineage>
</organism>
<dbReference type="GO" id="GO:0016209">
    <property type="term" value="F:antioxidant activity"/>
    <property type="evidence" value="ECO:0007669"/>
    <property type="project" value="InterPro"/>
</dbReference>
<feature type="region of interest" description="Disordered" evidence="1">
    <location>
        <begin position="21"/>
        <end position="40"/>
    </location>
</feature>
<dbReference type="PANTHER" id="PTHR42852:SF17">
    <property type="entry name" value="THIOREDOXIN-LIKE PROTEIN HI_1115"/>
    <property type="match status" value="1"/>
</dbReference>
<accession>A0A517YND4</accession>
<feature type="domain" description="Thioredoxin" evidence="3">
    <location>
        <begin position="286"/>
        <end position="423"/>
    </location>
</feature>
<reference evidence="4 5" key="1">
    <citation type="submission" date="2019-02" db="EMBL/GenBank/DDBJ databases">
        <title>Deep-cultivation of Planctomycetes and their phenomic and genomic characterization uncovers novel biology.</title>
        <authorList>
            <person name="Wiegand S."/>
            <person name="Jogler M."/>
            <person name="Boedeker C."/>
            <person name="Pinto D."/>
            <person name="Vollmers J."/>
            <person name="Rivas-Marin E."/>
            <person name="Kohn T."/>
            <person name="Peeters S.H."/>
            <person name="Heuer A."/>
            <person name="Rast P."/>
            <person name="Oberbeckmann S."/>
            <person name="Bunk B."/>
            <person name="Jeske O."/>
            <person name="Meyerdierks A."/>
            <person name="Storesund J.E."/>
            <person name="Kallscheuer N."/>
            <person name="Luecker S."/>
            <person name="Lage O.M."/>
            <person name="Pohl T."/>
            <person name="Merkel B.J."/>
            <person name="Hornburger P."/>
            <person name="Mueller R.-W."/>
            <person name="Bruemmer F."/>
            <person name="Labrenz M."/>
            <person name="Spormann A.M."/>
            <person name="Op den Camp H."/>
            <person name="Overmann J."/>
            <person name="Amann R."/>
            <person name="Jetten M.S.M."/>
            <person name="Mascher T."/>
            <person name="Medema M.H."/>
            <person name="Devos D.P."/>
            <person name="Kaster A.-K."/>
            <person name="Ovreas L."/>
            <person name="Rohde M."/>
            <person name="Galperin M.Y."/>
            <person name="Jogler C."/>
        </authorList>
    </citation>
    <scope>NUCLEOTIDE SEQUENCE [LARGE SCALE GENOMIC DNA]</scope>
    <source>
        <strain evidence="4 5">ETA_A8</strain>
    </source>
</reference>
<dbReference type="Gene3D" id="2.50.20.10">
    <property type="entry name" value="Lipoprotein localisation LolA/LolB/LppX"/>
    <property type="match status" value="1"/>
</dbReference>
<evidence type="ECO:0000313" key="5">
    <source>
        <dbReference type="Proteomes" id="UP000315017"/>
    </source>
</evidence>
<dbReference type="RefSeq" id="WP_145099339.1">
    <property type="nucleotide sequence ID" value="NZ_CP036274.1"/>
</dbReference>
<dbReference type="AlphaFoldDB" id="A0A517YND4"/>
<feature type="signal peptide" evidence="2">
    <location>
        <begin position="1"/>
        <end position="19"/>
    </location>
</feature>
<keyword evidence="5" id="KW-1185">Reference proteome</keyword>
<feature type="compositionally biased region" description="Polar residues" evidence="1">
    <location>
        <begin position="21"/>
        <end position="39"/>
    </location>
</feature>
<dbReference type="InterPro" id="IPR000866">
    <property type="entry name" value="AhpC/TSA"/>
</dbReference>
<keyword evidence="2" id="KW-0732">Signal</keyword>
<dbReference type="PROSITE" id="PS51352">
    <property type="entry name" value="THIOREDOXIN_2"/>
    <property type="match status" value="1"/>
</dbReference>
<evidence type="ECO:0000256" key="1">
    <source>
        <dbReference type="SAM" id="MobiDB-lite"/>
    </source>
</evidence>
<dbReference type="Pfam" id="PF00578">
    <property type="entry name" value="AhpC-TSA"/>
    <property type="match status" value="1"/>
</dbReference>
<dbReference type="SUPFAM" id="SSF52833">
    <property type="entry name" value="Thioredoxin-like"/>
    <property type="match status" value="1"/>
</dbReference>
<dbReference type="GO" id="GO:0016491">
    <property type="term" value="F:oxidoreductase activity"/>
    <property type="evidence" value="ECO:0007669"/>
    <property type="project" value="InterPro"/>
</dbReference>
<dbReference type="InterPro" id="IPR019207">
    <property type="entry name" value="DUF2092"/>
</dbReference>
<sequence length="443" mass="48625" precursor="true">MRFSLLTGSLMLVAATVTAQGQNPAQQPVQKPARPQSSGVIHDNQVKPAAYAQASADQHKFDEVLTEAVRFLRTTPSYKLDVTNNWKTSRGAEGKNHYTMVYQRPNLFRIEVQSGFSKSPELICVNDGQQVTTLYDLQLLYSQHPVGEQGELQRNVMLAQSLSGSGIDILMQPNLLEFVHAQVSAVKYAGIEPIDNVRCHHFQMQWGQQRVDIWIAAQGEPMLRQFVRTTEVNIGPDNQFQMIATSKLNWKIGGQIPADAFQISLPREVRRVHCIYESLACDESADLIGQQMPPVELIQLDGSRIKLNPEDAKAATVLIFWASWCTPSTAEMPKVTGFVKNTASTGVAFYAVNVGEDISAVRRFATKHDFTSAAVSDPSGTVSHAFRIGELPAVVIIDRAGKIRSVMHGAAQDLQASVAKELQLIATTPAPAPTRPPVTGVKN</sequence>
<dbReference type="Proteomes" id="UP000315017">
    <property type="component" value="Chromosome"/>
</dbReference>
<dbReference type="InterPro" id="IPR036249">
    <property type="entry name" value="Thioredoxin-like_sf"/>
</dbReference>
<dbReference type="OrthoDB" id="261881at2"/>
<dbReference type="CDD" id="cd02966">
    <property type="entry name" value="TlpA_like_family"/>
    <property type="match status" value="1"/>
</dbReference>
<feature type="chain" id="PRO_5021840750" evidence="2">
    <location>
        <begin position="20"/>
        <end position="443"/>
    </location>
</feature>
<dbReference type="InterPro" id="IPR013766">
    <property type="entry name" value="Thioredoxin_domain"/>
</dbReference>
<evidence type="ECO:0000256" key="2">
    <source>
        <dbReference type="SAM" id="SignalP"/>
    </source>
</evidence>
<protein>
    <submittedName>
        <fullName evidence="4">Thiol-disulfide oxidoreductase ResA</fullName>
    </submittedName>
</protein>
<evidence type="ECO:0000313" key="4">
    <source>
        <dbReference type="EMBL" id="QDU31731.1"/>
    </source>
</evidence>
<dbReference type="Gene3D" id="3.40.30.10">
    <property type="entry name" value="Glutaredoxin"/>
    <property type="match status" value="1"/>
</dbReference>
<evidence type="ECO:0000259" key="3">
    <source>
        <dbReference type="PROSITE" id="PS51352"/>
    </source>
</evidence>
<dbReference type="KEGG" id="aagg:ETAA8_68910"/>
<name>A0A517YND4_9BACT</name>
<gene>
    <name evidence="4" type="primary">resA_12</name>
    <name evidence="4" type="ORF">ETAA8_68910</name>
</gene>
<dbReference type="InterPro" id="IPR050553">
    <property type="entry name" value="Thioredoxin_ResA/DsbE_sf"/>
</dbReference>
<dbReference type="EMBL" id="CP036274">
    <property type="protein sequence ID" value="QDU31731.1"/>
    <property type="molecule type" value="Genomic_DNA"/>
</dbReference>
<dbReference type="PANTHER" id="PTHR42852">
    <property type="entry name" value="THIOL:DISULFIDE INTERCHANGE PROTEIN DSBE"/>
    <property type="match status" value="1"/>
</dbReference>
<dbReference type="Pfam" id="PF09865">
    <property type="entry name" value="DUF2092"/>
    <property type="match status" value="1"/>
</dbReference>
<proteinExistence type="predicted"/>